<organism evidence="6 7">
    <name type="scientific">Lentinus brumalis</name>
    <dbReference type="NCBI Taxonomy" id="2498619"/>
    <lineage>
        <taxon>Eukaryota</taxon>
        <taxon>Fungi</taxon>
        <taxon>Dikarya</taxon>
        <taxon>Basidiomycota</taxon>
        <taxon>Agaricomycotina</taxon>
        <taxon>Agaricomycetes</taxon>
        <taxon>Polyporales</taxon>
        <taxon>Polyporaceae</taxon>
        <taxon>Lentinus</taxon>
    </lineage>
</organism>
<sequence>MPTDTGSVKRMSRKCNSCYVTGDEKQLFSCSRCRSQAYCSKECQKADWKTHKKMCQNNGLLESVLKEHESTPMGLFDRLTLVDGMSMYELDQRLEKWVRWHSGTLMAATVQALRLPEDVTRAHTHLLYVKLEPRSEAEHQGATGKYFRVVDVDVIEMEDGLRRPSPWPESIMQLRDLGMDAIRNRRGYVAAAMVECEPLCVQTVPFGSMTQDALRREVLHDTWKQFFIKHIEEGQKPKILRGRGRPRQ</sequence>
<dbReference type="GO" id="GO:0000981">
    <property type="term" value="F:DNA-binding transcription factor activity, RNA polymerase II-specific"/>
    <property type="evidence" value="ECO:0007669"/>
    <property type="project" value="TreeGrafter"/>
</dbReference>
<keyword evidence="1" id="KW-0479">Metal-binding</keyword>
<evidence type="ECO:0000256" key="2">
    <source>
        <dbReference type="ARBA" id="ARBA00022771"/>
    </source>
</evidence>
<proteinExistence type="predicted"/>
<protein>
    <recommendedName>
        <fullName evidence="5">MYND-type domain-containing protein</fullName>
    </recommendedName>
</protein>
<dbReference type="PANTHER" id="PTHR10237">
    <property type="entry name" value="DEFORMED EPIDERMAL AUTOREGULATORY FACTOR 1 HOMOLOG SUPPRESSIN"/>
    <property type="match status" value="1"/>
</dbReference>
<reference evidence="6 7" key="1">
    <citation type="journal article" date="2018" name="Biotechnol. Biofuels">
        <title>Integrative visual omics of the white-rot fungus Polyporus brumalis exposes the biotechnological potential of its oxidative enzymes for delignifying raw plant biomass.</title>
        <authorList>
            <person name="Miyauchi S."/>
            <person name="Rancon A."/>
            <person name="Drula E."/>
            <person name="Hage H."/>
            <person name="Chaduli D."/>
            <person name="Favel A."/>
            <person name="Grisel S."/>
            <person name="Henrissat B."/>
            <person name="Herpoel-Gimbert I."/>
            <person name="Ruiz-Duenas F.J."/>
            <person name="Chevret D."/>
            <person name="Hainaut M."/>
            <person name="Lin J."/>
            <person name="Wang M."/>
            <person name="Pangilinan J."/>
            <person name="Lipzen A."/>
            <person name="Lesage-Meessen L."/>
            <person name="Navarro D."/>
            <person name="Riley R."/>
            <person name="Grigoriev I.V."/>
            <person name="Zhou S."/>
            <person name="Raouche S."/>
            <person name="Rosso M.N."/>
        </authorList>
    </citation>
    <scope>NUCLEOTIDE SEQUENCE [LARGE SCALE GENOMIC DNA]</scope>
    <source>
        <strain evidence="6 7">BRFM 1820</strain>
    </source>
</reference>
<dbReference type="PROSITE" id="PS50865">
    <property type="entry name" value="ZF_MYND_2"/>
    <property type="match status" value="1"/>
</dbReference>
<evidence type="ECO:0000259" key="5">
    <source>
        <dbReference type="PROSITE" id="PS50865"/>
    </source>
</evidence>
<keyword evidence="7" id="KW-1185">Reference proteome</keyword>
<dbReference type="SUPFAM" id="SSF144232">
    <property type="entry name" value="HIT/MYND zinc finger-like"/>
    <property type="match status" value="1"/>
</dbReference>
<evidence type="ECO:0000313" key="6">
    <source>
        <dbReference type="EMBL" id="RDX46261.1"/>
    </source>
</evidence>
<dbReference type="STRING" id="139420.A0A371D153"/>
<dbReference type="InterPro" id="IPR002893">
    <property type="entry name" value="Znf_MYND"/>
</dbReference>
<dbReference type="PROSITE" id="PS01360">
    <property type="entry name" value="ZF_MYND_1"/>
    <property type="match status" value="1"/>
</dbReference>
<dbReference type="Proteomes" id="UP000256964">
    <property type="component" value="Unassembled WGS sequence"/>
</dbReference>
<dbReference type="EMBL" id="KZ857429">
    <property type="protein sequence ID" value="RDX46261.1"/>
    <property type="molecule type" value="Genomic_DNA"/>
</dbReference>
<evidence type="ECO:0000313" key="7">
    <source>
        <dbReference type="Proteomes" id="UP000256964"/>
    </source>
</evidence>
<evidence type="ECO:0000256" key="4">
    <source>
        <dbReference type="PROSITE-ProRule" id="PRU00134"/>
    </source>
</evidence>
<feature type="domain" description="MYND-type" evidence="5">
    <location>
        <begin position="15"/>
        <end position="55"/>
    </location>
</feature>
<dbReference type="GO" id="GO:0005634">
    <property type="term" value="C:nucleus"/>
    <property type="evidence" value="ECO:0007669"/>
    <property type="project" value="TreeGrafter"/>
</dbReference>
<keyword evidence="2 4" id="KW-0863">Zinc-finger</keyword>
<dbReference type="AlphaFoldDB" id="A0A371D153"/>
<keyword evidence="3" id="KW-0862">Zinc</keyword>
<dbReference type="OrthoDB" id="432970at2759"/>
<accession>A0A371D153</accession>
<evidence type="ECO:0000256" key="1">
    <source>
        <dbReference type="ARBA" id="ARBA00022723"/>
    </source>
</evidence>
<name>A0A371D153_9APHY</name>
<gene>
    <name evidence="6" type="ORF">OH76DRAFT_1407172</name>
</gene>
<evidence type="ECO:0000256" key="3">
    <source>
        <dbReference type="ARBA" id="ARBA00022833"/>
    </source>
</evidence>
<dbReference type="Pfam" id="PF01753">
    <property type="entry name" value="zf-MYND"/>
    <property type="match status" value="1"/>
</dbReference>
<dbReference type="InterPro" id="IPR024119">
    <property type="entry name" value="TF_DEAF-1"/>
</dbReference>
<dbReference type="Gene3D" id="6.10.140.2220">
    <property type="match status" value="1"/>
</dbReference>
<dbReference type="GO" id="GO:0008270">
    <property type="term" value="F:zinc ion binding"/>
    <property type="evidence" value="ECO:0007669"/>
    <property type="project" value="UniProtKB-KW"/>
</dbReference>
<dbReference type="PANTHER" id="PTHR10237:SF14">
    <property type="entry name" value="MYND-TYPE DOMAIN-CONTAINING PROTEIN"/>
    <property type="match status" value="1"/>
</dbReference>